<feature type="signal peptide" evidence="2">
    <location>
        <begin position="1"/>
        <end position="25"/>
    </location>
</feature>
<dbReference type="AlphaFoldDB" id="A0A2M4C2D3"/>
<evidence type="ECO:0000256" key="2">
    <source>
        <dbReference type="SAM" id="SignalP"/>
    </source>
</evidence>
<reference evidence="3" key="1">
    <citation type="submission" date="2018-01" db="EMBL/GenBank/DDBJ databases">
        <title>An insight into the sialome of Amazonian anophelines.</title>
        <authorList>
            <person name="Ribeiro J.M."/>
            <person name="Scarpassa V."/>
            <person name="Calvo E."/>
        </authorList>
    </citation>
    <scope>NUCLEOTIDE SEQUENCE</scope>
    <source>
        <tissue evidence="3">Salivary glands</tissue>
    </source>
</reference>
<name>A0A2M4C2D3_9DIPT</name>
<protein>
    <submittedName>
        <fullName evidence="3">Putative secreted protein</fullName>
    </submittedName>
</protein>
<feature type="compositionally biased region" description="Low complexity" evidence="1">
    <location>
        <begin position="93"/>
        <end position="150"/>
    </location>
</feature>
<keyword evidence="2" id="KW-0732">Signal</keyword>
<feature type="region of interest" description="Disordered" evidence="1">
    <location>
        <begin position="80"/>
        <end position="150"/>
    </location>
</feature>
<proteinExistence type="predicted"/>
<evidence type="ECO:0000256" key="1">
    <source>
        <dbReference type="SAM" id="MobiDB-lite"/>
    </source>
</evidence>
<dbReference type="EMBL" id="GGFJ01010345">
    <property type="protein sequence ID" value="MBW59486.1"/>
    <property type="molecule type" value="Transcribed_RNA"/>
</dbReference>
<sequence length="150" mass="15104">MMRPGGMRLLVTVLVSLIAVQNVAAFTDTLDDIWSLFFDSSSSESDSMETINVRTKNATIQVDCAVPCTLNVVCNNCNTMASNMQPNGPAPPAVANGAGGTVPSSASVTTPTSATASAPADAPTSTSTATSPTTSDITTATTVSPDGASN</sequence>
<evidence type="ECO:0000313" key="3">
    <source>
        <dbReference type="EMBL" id="MBW59486.1"/>
    </source>
</evidence>
<organism evidence="3">
    <name type="scientific">Anopheles marajoara</name>
    <dbReference type="NCBI Taxonomy" id="58244"/>
    <lineage>
        <taxon>Eukaryota</taxon>
        <taxon>Metazoa</taxon>
        <taxon>Ecdysozoa</taxon>
        <taxon>Arthropoda</taxon>
        <taxon>Hexapoda</taxon>
        <taxon>Insecta</taxon>
        <taxon>Pterygota</taxon>
        <taxon>Neoptera</taxon>
        <taxon>Endopterygota</taxon>
        <taxon>Diptera</taxon>
        <taxon>Nematocera</taxon>
        <taxon>Culicoidea</taxon>
        <taxon>Culicidae</taxon>
        <taxon>Anophelinae</taxon>
        <taxon>Anopheles</taxon>
    </lineage>
</organism>
<feature type="chain" id="PRO_5014928186" evidence="2">
    <location>
        <begin position="26"/>
        <end position="150"/>
    </location>
</feature>
<accession>A0A2M4C2D3</accession>